<name>A0A917FUY8_9BACL</name>
<keyword evidence="2" id="KW-1185">Reference proteome</keyword>
<gene>
    <name evidence="1" type="ORF">GCM10010912_64460</name>
</gene>
<comment type="caution">
    <text evidence="1">The sequence shown here is derived from an EMBL/GenBank/DDBJ whole genome shotgun (WGS) entry which is preliminary data.</text>
</comment>
<dbReference type="SUPFAM" id="SSF55785">
    <property type="entry name" value="PYP-like sensor domain (PAS domain)"/>
    <property type="match status" value="1"/>
</dbReference>
<dbReference type="Gene3D" id="3.30.450.20">
    <property type="entry name" value="PAS domain"/>
    <property type="match status" value="1"/>
</dbReference>
<protein>
    <recommendedName>
        <fullName evidence="3">PAS domain-containing protein</fullName>
    </recommendedName>
</protein>
<sequence length="211" mass="23864">MSKSISTTLTQSLETMPHNTLVIDRYGSILYANSSWIAHISEYGLSTAGDWVGMNYFDLLTELISDVHQRTVLQESLQGILRGERLVFSEEYPFRSPRLGGRLFRIDACPMLADPFSARCALVISCHDVGPVIEGRHLQPIRPTVSRDKQHSFLPICASCKSIRNSKEEWVTIERFLQHRLSVQLTHDICPECIRLLYPKYAGALKGNSLT</sequence>
<reference evidence="1" key="1">
    <citation type="journal article" date="2014" name="Int. J. Syst. Evol. Microbiol.">
        <title>Complete genome sequence of Corynebacterium casei LMG S-19264T (=DSM 44701T), isolated from a smear-ripened cheese.</title>
        <authorList>
            <consortium name="US DOE Joint Genome Institute (JGI-PGF)"/>
            <person name="Walter F."/>
            <person name="Albersmeier A."/>
            <person name="Kalinowski J."/>
            <person name="Ruckert C."/>
        </authorList>
    </citation>
    <scope>NUCLEOTIDE SEQUENCE</scope>
    <source>
        <strain evidence="1">CGMCC 1.16134</strain>
    </source>
</reference>
<proteinExistence type="predicted"/>
<accession>A0A917FUY8</accession>
<evidence type="ECO:0000313" key="1">
    <source>
        <dbReference type="EMBL" id="GGG11161.1"/>
    </source>
</evidence>
<organism evidence="1 2">
    <name type="scientific">Paenibacillus albidus</name>
    <dbReference type="NCBI Taxonomy" id="2041023"/>
    <lineage>
        <taxon>Bacteria</taxon>
        <taxon>Bacillati</taxon>
        <taxon>Bacillota</taxon>
        <taxon>Bacilli</taxon>
        <taxon>Bacillales</taxon>
        <taxon>Paenibacillaceae</taxon>
        <taxon>Paenibacillus</taxon>
    </lineage>
</organism>
<dbReference type="RefSeq" id="WP_189032031.1">
    <property type="nucleotide sequence ID" value="NZ_BMKR01000052.1"/>
</dbReference>
<evidence type="ECO:0008006" key="3">
    <source>
        <dbReference type="Google" id="ProtNLM"/>
    </source>
</evidence>
<evidence type="ECO:0000313" key="2">
    <source>
        <dbReference type="Proteomes" id="UP000637643"/>
    </source>
</evidence>
<dbReference type="EMBL" id="BMKR01000052">
    <property type="protein sequence ID" value="GGG11161.1"/>
    <property type="molecule type" value="Genomic_DNA"/>
</dbReference>
<dbReference type="Proteomes" id="UP000637643">
    <property type="component" value="Unassembled WGS sequence"/>
</dbReference>
<dbReference type="AlphaFoldDB" id="A0A917FUY8"/>
<dbReference type="InterPro" id="IPR035965">
    <property type="entry name" value="PAS-like_dom_sf"/>
</dbReference>
<reference evidence="1" key="2">
    <citation type="submission" date="2020-09" db="EMBL/GenBank/DDBJ databases">
        <authorList>
            <person name="Sun Q."/>
            <person name="Zhou Y."/>
        </authorList>
    </citation>
    <scope>NUCLEOTIDE SEQUENCE</scope>
    <source>
        <strain evidence="1">CGMCC 1.16134</strain>
    </source>
</reference>